<keyword evidence="3" id="KW-1185">Reference proteome</keyword>
<feature type="region of interest" description="Disordered" evidence="1">
    <location>
        <begin position="60"/>
        <end position="84"/>
    </location>
</feature>
<name>A0A7M7HJA4_STRPU</name>
<reference evidence="3" key="1">
    <citation type="submission" date="2015-02" db="EMBL/GenBank/DDBJ databases">
        <title>Genome sequencing for Strongylocentrotus purpuratus.</title>
        <authorList>
            <person name="Murali S."/>
            <person name="Liu Y."/>
            <person name="Vee V."/>
            <person name="English A."/>
            <person name="Wang M."/>
            <person name="Skinner E."/>
            <person name="Han Y."/>
            <person name="Muzny D.M."/>
            <person name="Worley K.C."/>
            <person name="Gibbs R.A."/>
        </authorList>
    </citation>
    <scope>NUCLEOTIDE SEQUENCE</scope>
</reference>
<dbReference type="EnsemblMetazoa" id="XM_011683402">
    <property type="protein sequence ID" value="XP_011681704"/>
    <property type="gene ID" value="LOC100889634"/>
</dbReference>
<feature type="region of interest" description="Disordered" evidence="1">
    <location>
        <begin position="192"/>
        <end position="217"/>
    </location>
</feature>
<dbReference type="OMA" id="SPTFCRR"/>
<feature type="compositionally biased region" description="Polar residues" evidence="1">
    <location>
        <begin position="125"/>
        <end position="134"/>
    </location>
</feature>
<evidence type="ECO:0000313" key="2">
    <source>
        <dbReference type="EnsemblMetazoa" id="XP_011681704"/>
    </source>
</evidence>
<protein>
    <submittedName>
        <fullName evidence="2">Uncharacterized protein</fullName>
    </submittedName>
</protein>
<dbReference type="RefSeq" id="XP_003723418.2">
    <property type="nucleotide sequence ID" value="XM_003723370.3"/>
</dbReference>
<dbReference type="OrthoDB" id="10017721at2759"/>
<feature type="region of interest" description="Disordered" evidence="1">
    <location>
        <begin position="125"/>
        <end position="150"/>
    </location>
</feature>
<dbReference type="InParanoid" id="A0A7M7HJA4"/>
<dbReference type="RefSeq" id="XP_011681704.2">
    <property type="nucleotide sequence ID" value="XM_011683402.2"/>
</dbReference>
<dbReference type="EnsemblMetazoa" id="XM_003723370">
    <property type="protein sequence ID" value="XP_003723418"/>
    <property type="gene ID" value="LOC100889634"/>
</dbReference>
<dbReference type="AlphaFoldDB" id="A0A7M7HJA4"/>
<dbReference type="KEGG" id="spu:100889634"/>
<reference evidence="2" key="2">
    <citation type="submission" date="2021-01" db="UniProtKB">
        <authorList>
            <consortium name="EnsemblMetazoa"/>
        </authorList>
    </citation>
    <scope>IDENTIFICATION</scope>
</reference>
<evidence type="ECO:0000256" key="1">
    <source>
        <dbReference type="SAM" id="MobiDB-lite"/>
    </source>
</evidence>
<dbReference type="GeneID" id="100889634"/>
<evidence type="ECO:0000313" key="3">
    <source>
        <dbReference type="Proteomes" id="UP000007110"/>
    </source>
</evidence>
<organism evidence="2 3">
    <name type="scientific">Strongylocentrotus purpuratus</name>
    <name type="common">Purple sea urchin</name>
    <dbReference type="NCBI Taxonomy" id="7668"/>
    <lineage>
        <taxon>Eukaryota</taxon>
        <taxon>Metazoa</taxon>
        <taxon>Echinodermata</taxon>
        <taxon>Eleutherozoa</taxon>
        <taxon>Echinozoa</taxon>
        <taxon>Echinoidea</taxon>
        <taxon>Euechinoidea</taxon>
        <taxon>Echinacea</taxon>
        <taxon>Camarodonta</taxon>
        <taxon>Echinidea</taxon>
        <taxon>Strongylocentrotidae</taxon>
        <taxon>Strongylocentrotus</taxon>
    </lineage>
</organism>
<proteinExistence type="predicted"/>
<dbReference type="Proteomes" id="UP000007110">
    <property type="component" value="Unassembled WGS sequence"/>
</dbReference>
<accession>A0A7M7HJA4</accession>
<sequence>MSPGRDGSPSVTQLKDQRLSVYCSPRFCRRSRYLETACVNSMLEKKDDFGWQRAFNPRYFTKGLSSPPRQDGKRATSANGVSSSFPCRRRKFASQSTLSHLSSSDTDSLGCSHLMANLDISSPIITTNDASPTDGNPAAPDTPTLLPKRQKQRPVSLALLDNHASQSLDSNANGEHLGSACCSLHVRKDRAADRSPAGSARAIPTSSKGLNPPSYNPLSKSCSDLRVGAIDECCMIHRNFSCRCPSHLSLQSARVSTPSDSRTGSRISLLSEGVESYEGLYEKAYRATYVMDRDRLVHESKVSPDRLVREWLARQEEVSQHTPEPQEVQQ</sequence>